<name>A0A1A6H5T4_NEOLE</name>
<dbReference type="PANTHER" id="PTHR11691">
    <property type="entry name" value="TYPE I INTERFERON"/>
    <property type="match status" value="1"/>
</dbReference>
<keyword evidence="4" id="KW-0964">Secreted</keyword>
<dbReference type="GO" id="GO:0051607">
    <property type="term" value="P:defense response to virus"/>
    <property type="evidence" value="ECO:0007669"/>
    <property type="project" value="UniProtKB-KW"/>
</dbReference>
<dbReference type="GO" id="GO:0005125">
    <property type="term" value="F:cytokine activity"/>
    <property type="evidence" value="ECO:0007669"/>
    <property type="project" value="UniProtKB-KW"/>
</dbReference>
<evidence type="ECO:0000256" key="1">
    <source>
        <dbReference type="ARBA" id="ARBA00004613"/>
    </source>
</evidence>
<dbReference type="PRINTS" id="PR00266">
    <property type="entry name" value="INTERFERONAB"/>
</dbReference>
<feature type="non-terminal residue" evidence="8">
    <location>
        <position position="1"/>
    </location>
</feature>
<dbReference type="STRING" id="56216.A0A1A6H5T4"/>
<comment type="similarity">
    <text evidence="2 7">Belongs to the alpha/beta interferon family.</text>
</comment>
<keyword evidence="5 7" id="KW-0051">Antiviral defense</keyword>
<dbReference type="Gene3D" id="1.20.1250.10">
    <property type="match status" value="1"/>
</dbReference>
<evidence type="ECO:0000256" key="4">
    <source>
        <dbReference type="ARBA" id="ARBA00022525"/>
    </source>
</evidence>
<keyword evidence="6" id="KW-1015">Disulfide bond</keyword>
<organism evidence="8 9">
    <name type="scientific">Neotoma lepida</name>
    <name type="common">Desert woodrat</name>
    <dbReference type="NCBI Taxonomy" id="56216"/>
    <lineage>
        <taxon>Eukaryota</taxon>
        <taxon>Metazoa</taxon>
        <taxon>Chordata</taxon>
        <taxon>Craniata</taxon>
        <taxon>Vertebrata</taxon>
        <taxon>Euteleostomi</taxon>
        <taxon>Mammalia</taxon>
        <taxon>Eutheria</taxon>
        <taxon>Euarchontoglires</taxon>
        <taxon>Glires</taxon>
        <taxon>Rodentia</taxon>
        <taxon>Myomorpha</taxon>
        <taxon>Muroidea</taxon>
        <taxon>Cricetidae</taxon>
        <taxon>Neotominae</taxon>
        <taxon>Neotoma</taxon>
    </lineage>
</organism>
<dbReference type="SUPFAM" id="SSF47266">
    <property type="entry name" value="4-helical cytokines"/>
    <property type="match status" value="1"/>
</dbReference>
<evidence type="ECO:0000256" key="6">
    <source>
        <dbReference type="ARBA" id="ARBA00023157"/>
    </source>
</evidence>
<evidence type="ECO:0000256" key="2">
    <source>
        <dbReference type="ARBA" id="ARBA00011033"/>
    </source>
</evidence>
<keyword evidence="9" id="KW-1185">Reference proteome</keyword>
<dbReference type="AlphaFoldDB" id="A0A1A6H5T4"/>
<evidence type="ECO:0000313" key="9">
    <source>
        <dbReference type="Proteomes" id="UP000092124"/>
    </source>
</evidence>
<dbReference type="Proteomes" id="UP000092124">
    <property type="component" value="Unassembled WGS sequence"/>
</dbReference>
<keyword evidence="3 7" id="KW-0202">Cytokine</keyword>
<accession>A0A1A6H5T4</accession>
<dbReference type="InterPro" id="IPR009079">
    <property type="entry name" value="4_helix_cytokine-like_core"/>
</dbReference>
<dbReference type="PROSITE" id="PS00252">
    <property type="entry name" value="INTERFERON_A_B_D"/>
    <property type="match status" value="1"/>
</dbReference>
<dbReference type="OrthoDB" id="8922121at2759"/>
<dbReference type="EMBL" id="LZPO01044928">
    <property type="protein sequence ID" value="OBS73676.1"/>
    <property type="molecule type" value="Genomic_DNA"/>
</dbReference>
<protein>
    <submittedName>
        <fullName evidence="8">Uncharacterized protein</fullName>
    </submittedName>
</protein>
<dbReference type="SMART" id="SM00076">
    <property type="entry name" value="IFabd"/>
    <property type="match status" value="1"/>
</dbReference>
<dbReference type="PANTHER" id="PTHR11691:SF8">
    <property type="entry name" value="INTERFERON EPSILON"/>
    <property type="match status" value="1"/>
</dbReference>
<comment type="subcellular location">
    <subcellularLocation>
        <location evidence="1">Secreted</location>
    </subcellularLocation>
</comment>
<reference evidence="8 9" key="1">
    <citation type="submission" date="2016-06" db="EMBL/GenBank/DDBJ databases">
        <title>The Draft Genome Sequence and Annotation of the Desert Woodrat Neotoma lepida.</title>
        <authorList>
            <person name="Campbell M."/>
            <person name="Oakeson K.F."/>
            <person name="Yandell M."/>
            <person name="Halpert J.R."/>
            <person name="Dearing D."/>
        </authorList>
    </citation>
    <scope>NUCLEOTIDE SEQUENCE [LARGE SCALE GENOMIC DNA]</scope>
    <source>
        <strain evidence="8">417</strain>
        <tissue evidence="8">Liver</tissue>
    </source>
</reference>
<dbReference type="GO" id="GO:0005126">
    <property type="term" value="F:cytokine receptor binding"/>
    <property type="evidence" value="ECO:0007669"/>
    <property type="project" value="InterPro"/>
</dbReference>
<proteinExistence type="inferred from homology"/>
<gene>
    <name evidence="8" type="ORF">A6R68_15785</name>
</gene>
<evidence type="ECO:0000313" key="8">
    <source>
        <dbReference type="EMBL" id="OBS73676.1"/>
    </source>
</evidence>
<dbReference type="InterPro" id="IPR000471">
    <property type="entry name" value="Interferon_alpha/beta/delta"/>
</dbReference>
<dbReference type="GO" id="GO:0005615">
    <property type="term" value="C:extracellular space"/>
    <property type="evidence" value="ECO:0007669"/>
    <property type="project" value="UniProtKB-KW"/>
</dbReference>
<evidence type="ECO:0000256" key="7">
    <source>
        <dbReference type="RuleBase" id="RU000436"/>
    </source>
</evidence>
<comment type="caution">
    <text evidence="8">The sequence shown here is derived from an EMBL/GenBank/DDBJ whole genome shotgun (WGS) entry which is preliminary data.</text>
</comment>
<sequence length="250" mass="28447">RSVSRHQYQKGHALALLHEILQQIFSLFQTHVSLGVWEESHVERVLAALHQQLKYVESLAGLKAEQKSGGLTVENLRLQIKAYFRRIHDYLENQRYSSCAWIIVQDHEMAEQTRNGPLNTVKQEPTVEFKSIGNIMATGANQLTDTLLRDSGIQQNSRQHATSWLLGPTSWQTLFRDSGLRQNSKQHVHRALSVSKEEAAFCIQTESLELLANRRKLKPADPRNMASPRKTIPTHRRALGMSKGPLAFLL</sequence>
<evidence type="ECO:0000256" key="3">
    <source>
        <dbReference type="ARBA" id="ARBA00022514"/>
    </source>
</evidence>
<evidence type="ECO:0000256" key="5">
    <source>
        <dbReference type="ARBA" id="ARBA00023118"/>
    </source>
</evidence>
<dbReference type="Pfam" id="PF00143">
    <property type="entry name" value="Interferon"/>
    <property type="match status" value="1"/>
</dbReference>